<dbReference type="EMBL" id="FXUL01000011">
    <property type="protein sequence ID" value="SMP66178.1"/>
    <property type="molecule type" value="Genomic_DNA"/>
</dbReference>
<dbReference type="PANTHER" id="PTHR10266">
    <property type="entry name" value="CYTOCHROME C1"/>
    <property type="match status" value="1"/>
</dbReference>
<accession>A0ABY1QDR7</accession>
<dbReference type="PROSITE" id="PS51007">
    <property type="entry name" value="CYTC"/>
    <property type="match status" value="1"/>
</dbReference>
<feature type="domain" description="Cytochrome c" evidence="11">
    <location>
        <begin position="37"/>
        <end position="215"/>
    </location>
</feature>
<dbReference type="Gene3D" id="1.10.760.10">
    <property type="entry name" value="Cytochrome c-like domain"/>
    <property type="match status" value="1"/>
</dbReference>
<dbReference type="InterPro" id="IPR036909">
    <property type="entry name" value="Cyt_c-like_dom_sf"/>
</dbReference>
<evidence type="ECO:0000256" key="3">
    <source>
        <dbReference type="ARBA" id="ARBA00022692"/>
    </source>
</evidence>
<keyword evidence="10" id="KW-0732">Signal</keyword>
<keyword evidence="2 8" id="KW-0349">Heme</keyword>
<keyword evidence="13" id="KW-1185">Reference proteome</keyword>
<dbReference type="RefSeq" id="WP_283443158.1">
    <property type="nucleotide sequence ID" value="NZ_FXUL01000011.1"/>
</dbReference>
<dbReference type="Proteomes" id="UP001158049">
    <property type="component" value="Unassembled WGS sequence"/>
</dbReference>
<comment type="caution">
    <text evidence="12">The sequence shown here is derived from an EMBL/GenBank/DDBJ whole genome shotgun (WGS) entry which is preliminary data.</text>
</comment>
<dbReference type="SUPFAM" id="SSF46626">
    <property type="entry name" value="Cytochrome c"/>
    <property type="match status" value="1"/>
</dbReference>
<gene>
    <name evidence="12" type="ORF">SAMN06295970_111132</name>
</gene>
<dbReference type="Pfam" id="PF02167">
    <property type="entry name" value="Cytochrom_C1"/>
    <property type="match status" value="1"/>
</dbReference>
<keyword evidence="4 8" id="KW-0479">Metal-binding</keyword>
<evidence type="ECO:0000256" key="7">
    <source>
        <dbReference type="ARBA" id="ARBA00023136"/>
    </source>
</evidence>
<evidence type="ECO:0000256" key="1">
    <source>
        <dbReference type="ARBA" id="ARBA00004370"/>
    </source>
</evidence>
<dbReference type="InterPro" id="IPR009056">
    <property type="entry name" value="Cyt_c-like_dom"/>
</dbReference>
<reference evidence="12 13" key="1">
    <citation type="submission" date="2017-05" db="EMBL/GenBank/DDBJ databases">
        <authorList>
            <person name="Varghese N."/>
            <person name="Submissions S."/>
        </authorList>
    </citation>
    <scope>NUCLEOTIDE SEQUENCE [LARGE SCALE GENOMIC DNA]</scope>
    <source>
        <strain evidence="12 13">DSM 26001</strain>
    </source>
</reference>
<protein>
    <submittedName>
        <fullName evidence="12">Ubiquinol-cytochrome c reductase cytochrome c1 subunit</fullName>
    </submittedName>
</protein>
<evidence type="ECO:0000313" key="12">
    <source>
        <dbReference type="EMBL" id="SMP66178.1"/>
    </source>
</evidence>
<evidence type="ECO:0000256" key="10">
    <source>
        <dbReference type="SAM" id="SignalP"/>
    </source>
</evidence>
<evidence type="ECO:0000313" key="13">
    <source>
        <dbReference type="Proteomes" id="UP001158049"/>
    </source>
</evidence>
<evidence type="ECO:0000259" key="11">
    <source>
        <dbReference type="PROSITE" id="PS51007"/>
    </source>
</evidence>
<comment type="subcellular location">
    <subcellularLocation>
        <location evidence="1">Membrane</location>
    </subcellularLocation>
</comment>
<feature type="signal peptide" evidence="10">
    <location>
        <begin position="1"/>
        <end position="20"/>
    </location>
</feature>
<evidence type="ECO:0000256" key="4">
    <source>
        <dbReference type="ARBA" id="ARBA00022723"/>
    </source>
</evidence>
<evidence type="ECO:0000256" key="9">
    <source>
        <dbReference type="SAM" id="Phobius"/>
    </source>
</evidence>
<feature type="transmembrane region" description="Helical" evidence="9">
    <location>
        <begin position="225"/>
        <end position="243"/>
    </location>
</feature>
<dbReference type="InterPro" id="IPR002326">
    <property type="entry name" value="Cyt_c1"/>
</dbReference>
<feature type="chain" id="PRO_5047507685" evidence="10">
    <location>
        <begin position="21"/>
        <end position="252"/>
    </location>
</feature>
<evidence type="ECO:0000256" key="5">
    <source>
        <dbReference type="ARBA" id="ARBA00022989"/>
    </source>
</evidence>
<evidence type="ECO:0000256" key="6">
    <source>
        <dbReference type="ARBA" id="ARBA00023004"/>
    </source>
</evidence>
<keyword evidence="6 8" id="KW-0408">Iron</keyword>
<keyword evidence="7 9" id="KW-0472">Membrane</keyword>
<name>A0ABY1QDR7_9BURK</name>
<evidence type="ECO:0000256" key="2">
    <source>
        <dbReference type="ARBA" id="ARBA00022617"/>
    </source>
</evidence>
<proteinExistence type="predicted"/>
<dbReference type="PANTHER" id="PTHR10266:SF3">
    <property type="entry name" value="CYTOCHROME C1, HEME PROTEIN, MITOCHONDRIAL"/>
    <property type="match status" value="1"/>
</dbReference>
<sequence length="252" mass="28099">MKFLKKMIAALVLLPSLAMASEGGFPLDHAPERTDLASLQNGAKLFVNYCLNCHSASAMRYNRMRDIGLSEDQIKANLLFTTDKVGDLMKSAMTPADGKAWFGAAPPDLSVITRAKASEAGSGPDYIYTYLRTYYADSTRPTGWNNLVYPNVAMPHVLWELQGVRNAKFVEEKDAHSGETVHKFVGFEQVKPGKLSALDYDAAVADLVAYMNWMSEPAQNTRRQLGVWVLLFLGILLVLVWRLSASYWREVK</sequence>
<keyword evidence="5 9" id="KW-1133">Transmembrane helix</keyword>
<evidence type="ECO:0000256" key="8">
    <source>
        <dbReference type="PROSITE-ProRule" id="PRU00433"/>
    </source>
</evidence>
<keyword evidence="3 9" id="KW-0812">Transmembrane</keyword>
<organism evidence="12 13">
    <name type="scientific">Noviherbaspirillum suwonense</name>
    <dbReference type="NCBI Taxonomy" id="1224511"/>
    <lineage>
        <taxon>Bacteria</taxon>
        <taxon>Pseudomonadati</taxon>
        <taxon>Pseudomonadota</taxon>
        <taxon>Betaproteobacteria</taxon>
        <taxon>Burkholderiales</taxon>
        <taxon>Oxalobacteraceae</taxon>
        <taxon>Noviherbaspirillum</taxon>
    </lineage>
</organism>